<reference evidence="4" key="1">
    <citation type="journal article" date="2023" name="Mol. Phylogenet. Evol.">
        <title>Genome-scale phylogeny and comparative genomics of the fungal order Sordariales.</title>
        <authorList>
            <person name="Hensen N."/>
            <person name="Bonometti L."/>
            <person name="Westerberg I."/>
            <person name="Brannstrom I.O."/>
            <person name="Guillou S."/>
            <person name="Cros-Aarteil S."/>
            <person name="Calhoun S."/>
            <person name="Haridas S."/>
            <person name="Kuo A."/>
            <person name="Mondo S."/>
            <person name="Pangilinan J."/>
            <person name="Riley R."/>
            <person name="LaButti K."/>
            <person name="Andreopoulos B."/>
            <person name="Lipzen A."/>
            <person name="Chen C."/>
            <person name="Yan M."/>
            <person name="Daum C."/>
            <person name="Ng V."/>
            <person name="Clum A."/>
            <person name="Steindorff A."/>
            <person name="Ohm R.A."/>
            <person name="Martin F."/>
            <person name="Silar P."/>
            <person name="Natvig D.O."/>
            <person name="Lalanne C."/>
            <person name="Gautier V."/>
            <person name="Ament-Velasquez S.L."/>
            <person name="Kruys A."/>
            <person name="Hutchinson M.I."/>
            <person name="Powell A.J."/>
            <person name="Barry K."/>
            <person name="Miller A.N."/>
            <person name="Grigoriev I.V."/>
            <person name="Debuchy R."/>
            <person name="Gladieux P."/>
            <person name="Hiltunen Thoren M."/>
            <person name="Johannesson H."/>
        </authorList>
    </citation>
    <scope>NUCLEOTIDE SEQUENCE</scope>
    <source>
        <strain evidence="4">CBS 232.78</strain>
    </source>
</reference>
<dbReference type="CDD" id="cd00067">
    <property type="entry name" value="GAL4"/>
    <property type="match status" value="1"/>
</dbReference>
<dbReference type="EMBL" id="JAULSW010000004">
    <property type="protein sequence ID" value="KAK3385202.1"/>
    <property type="molecule type" value="Genomic_DNA"/>
</dbReference>
<dbReference type="AlphaFoldDB" id="A0AAE0NPA2"/>
<evidence type="ECO:0000256" key="1">
    <source>
        <dbReference type="ARBA" id="ARBA00023242"/>
    </source>
</evidence>
<name>A0AAE0NPA2_9PEZI</name>
<dbReference type="InterPro" id="IPR036864">
    <property type="entry name" value="Zn2-C6_fun-type_DNA-bd_sf"/>
</dbReference>
<protein>
    <recommendedName>
        <fullName evidence="3">Zn(2)-C6 fungal-type domain-containing protein</fullName>
    </recommendedName>
</protein>
<keyword evidence="1" id="KW-0539">Nucleus</keyword>
<keyword evidence="5" id="KW-1185">Reference proteome</keyword>
<dbReference type="InterPro" id="IPR001138">
    <property type="entry name" value="Zn2Cys6_DnaBD"/>
</dbReference>
<dbReference type="Proteomes" id="UP001285441">
    <property type="component" value="Unassembled WGS sequence"/>
</dbReference>
<reference evidence="4" key="2">
    <citation type="submission" date="2023-06" db="EMBL/GenBank/DDBJ databases">
        <authorList>
            <consortium name="Lawrence Berkeley National Laboratory"/>
            <person name="Haridas S."/>
            <person name="Hensen N."/>
            <person name="Bonometti L."/>
            <person name="Westerberg I."/>
            <person name="Brannstrom I.O."/>
            <person name="Guillou S."/>
            <person name="Cros-Aarteil S."/>
            <person name="Calhoun S."/>
            <person name="Kuo A."/>
            <person name="Mondo S."/>
            <person name="Pangilinan J."/>
            <person name="Riley R."/>
            <person name="LaButti K."/>
            <person name="Andreopoulos B."/>
            <person name="Lipzen A."/>
            <person name="Chen C."/>
            <person name="Yanf M."/>
            <person name="Daum C."/>
            <person name="Ng V."/>
            <person name="Clum A."/>
            <person name="Steindorff A."/>
            <person name="Ohm R."/>
            <person name="Martin F."/>
            <person name="Silar P."/>
            <person name="Natvig D."/>
            <person name="Lalanne C."/>
            <person name="Gautier V."/>
            <person name="Ament-velasquez S.L."/>
            <person name="Kruys A."/>
            <person name="Hutchinson M.I."/>
            <person name="Powell A.J."/>
            <person name="Barry K."/>
            <person name="Miller A.N."/>
            <person name="Grigoriev I.V."/>
            <person name="Debuchy R."/>
            <person name="Gladieux P."/>
            <person name="Thoren M.H."/>
            <person name="Johannesson H."/>
        </authorList>
    </citation>
    <scope>NUCLEOTIDE SEQUENCE</scope>
    <source>
        <strain evidence="4">CBS 232.78</strain>
    </source>
</reference>
<accession>A0AAE0NPA2</accession>
<dbReference type="Gene3D" id="4.10.240.10">
    <property type="entry name" value="Zn(2)-C6 fungal-type DNA-binding domain"/>
    <property type="match status" value="1"/>
</dbReference>
<proteinExistence type="predicted"/>
<dbReference type="SMART" id="SM00066">
    <property type="entry name" value="GAL4"/>
    <property type="match status" value="1"/>
</dbReference>
<evidence type="ECO:0000259" key="3">
    <source>
        <dbReference type="PROSITE" id="PS50048"/>
    </source>
</evidence>
<dbReference type="SUPFAM" id="SSF57701">
    <property type="entry name" value="Zn2/Cys6 DNA-binding domain"/>
    <property type="match status" value="1"/>
</dbReference>
<organism evidence="4 5">
    <name type="scientific">Podospora didyma</name>
    <dbReference type="NCBI Taxonomy" id="330526"/>
    <lineage>
        <taxon>Eukaryota</taxon>
        <taxon>Fungi</taxon>
        <taxon>Dikarya</taxon>
        <taxon>Ascomycota</taxon>
        <taxon>Pezizomycotina</taxon>
        <taxon>Sordariomycetes</taxon>
        <taxon>Sordariomycetidae</taxon>
        <taxon>Sordariales</taxon>
        <taxon>Podosporaceae</taxon>
        <taxon>Podospora</taxon>
    </lineage>
</organism>
<evidence type="ECO:0000313" key="4">
    <source>
        <dbReference type="EMBL" id="KAK3385202.1"/>
    </source>
</evidence>
<dbReference type="Pfam" id="PF00172">
    <property type="entry name" value="Zn_clus"/>
    <property type="match status" value="1"/>
</dbReference>
<feature type="region of interest" description="Disordered" evidence="2">
    <location>
        <begin position="163"/>
        <end position="231"/>
    </location>
</feature>
<sequence>MSRGPQHISAPGISSRRSACDRCRAQKLRCLRERPEQDRCNRCLRAHTPCLTTPDPISRVDSGRWELEIPASMRTPISAVGSVSMSASTESLTPSTWEGSWLSLAGDETESFVGTAFSSAGCNEEWDIRSKVFNETAFSEEGFQADFKFATLATAVYDDSTEGSLSYPHSLLPPSSSSSRSSAPSSRRSSTEHPRVRSERHETPLPSVPEFESAATAHGRSPEDRRDPHSKEMYTERLSNLNSDLIKQLSVLDHCGILSLSLGMLVAPSSQRIANPVSDIMRSASEFFRIIKLPSDRGYTTVVTNSDPATLLLALTCYVHLLRAYVILFESLCSWLKGVADSDDPSLHHIPGLCNSHLSLGSGNLQATFFIQAAIDLFERIETLLGLPAACRLDPQGKNGGGILGSVEFRAVIDVIISEEEKWHPAHGETPGGIKTLRRSIKWARELLRDSISP</sequence>
<gene>
    <name evidence="4" type="ORF">B0H63DRAFT_180244</name>
</gene>
<comment type="caution">
    <text evidence="4">The sequence shown here is derived from an EMBL/GenBank/DDBJ whole genome shotgun (WGS) entry which is preliminary data.</text>
</comment>
<dbReference type="PROSITE" id="PS00463">
    <property type="entry name" value="ZN2_CY6_FUNGAL_1"/>
    <property type="match status" value="1"/>
</dbReference>
<feature type="compositionally biased region" description="Basic and acidic residues" evidence="2">
    <location>
        <begin position="189"/>
        <end position="203"/>
    </location>
</feature>
<dbReference type="GO" id="GO:0008270">
    <property type="term" value="F:zinc ion binding"/>
    <property type="evidence" value="ECO:0007669"/>
    <property type="project" value="InterPro"/>
</dbReference>
<dbReference type="GO" id="GO:0000981">
    <property type="term" value="F:DNA-binding transcription factor activity, RNA polymerase II-specific"/>
    <property type="evidence" value="ECO:0007669"/>
    <property type="project" value="InterPro"/>
</dbReference>
<feature type="compositionally biased region" description="Basic and acidic residues" evidence="2">
    <location>
        <begin position="220"/>
        <end position="231"/>
    </location>
</feature>
<feature type="domain" description="Zn(2)-C6 fungal-type" evidence="3">
    <location>
        <begin position="19"/>
        <end position="52"/>
    </location>
</feature>
<feature type="compositionally biased region" description="Low complexity" evidence="2">
    <location>
        <begin position="164"/>
        <end position="188"/>
    </location>
</feature>
<dbReference type="PROSITE" id="PS50048">
    <property type="entry name" value="ZN2_CY6_FUNGAL_2"/>
    <property type="match status" value="1"/>
</dbReference>
<evidence type="ECO:0000256" key="2">
    <source>
        <dbReference type="SAM" id="MobiDB-lite"/>
    </source>
</evidence>
<evidence type="ECO:0000313" key="5">
    <source>
        <dbReference type="Proteomes" id="UP001285441"/>
    </source>
</evidence>